<reference evidence="2" key="1">
    <citation type="submission" date="2022-09" db="EMBL/GenBank/DDBJ databases">
        <title>Tahibacter sp. nov., isolated from a fresh water.</title>
        <authorList>
            <person name="Baek J.H."/>
            <person name="Lee J.K."/>
            <person name="Kim J.M."/>
            <person name="Jeon C.O."/>
        </authorList>
    </citation>
    <scope>NUCLEOTIDE SEQUENCE</scope>
    <source>
        <strain evidence="2">W38</strain>
    </source>
</reference>
<gene>
    <name evidence="2" type="ORF">N4264_10830</name>
</gene>
<dbReference type="InterPro" id="IPR012347">
    <property type="entry name" value="Ferritin-like"/>
</dbReference>
<dbReference type="EMBL" id="CP104694">
    <property type="protein sequence ID" value="UXI70093.1"/>
    <property type="molecule type" value="Genomic_DNA"/>
</dbReference>
<keyword evidence="3" id="KW-1185">Reference proteome</keyword>
<dbReference type="RefSeq" id="WP_261697044.1">
    <property type="nucleotide sequence ID" value="NZ_CP104694.1"/>
</dbReference>
<feature type="domain" description="Iminophenyl-pyruvate dimer synthase" evidence="1">
    <location>
        <begin position="36"/>
        <end position="240"/>
    </location>
</feature>
<proteinExistence type="predicted"/>
<dbReference type="Gene3D" id="1.20.1260.10">
    <property type="match status" value="1"/>
</dbReference>
<protein>
    <submittedName>
        <fullName evidence="2">Ferritin-like protein</fullName>
    </submittedName>
</protein>
<sequence>MNMPANPQLRDSFDVRARSTPTAVSTSLAAAQQHAQVAVAVELYTIPLYLSALASINTSTGSAAQSAYAAVLSVCTEEMLHLQLAANICLALGTTPNFTAPVYGQVPSFPDGTPILDPTDPATGDSGILNARIGNLVDLLPTMLDIEVPTEFETGALVPPYHSIGQMYDALKGLARLARSSAPWTTANQQSYFNTQAFPQVITNYQDLVTAIDVICEQGEGKAQSPPPNPPFTPQEFMIPDVADRLVGMSSDPPGQAEYSHFGRFLAVQALGLTTANVYTGTSAPASQQNVTLQTDFANLIASMNTLWTTGQGNIWSMTNLLTDAVKVWQAGNVPQWTPASFS</sequence>
<dbReference type="Pfam" id="PF12902">
    <property type="entry name" value="Ferritin-like"/>
    <property type="match status" value="1"/>
</dbReference>
<name>A0ABY6BKZ4_9GAMM</name>
<evidence type="ECO:0000313" key="3">
    <source>
        <dbReference type="Proteomes" id="UP001064632"/>
    </source>
</evidence>
<dbReference type="PANTHER" id="PTHR34400">
    <property type="match status" value="1"/>
</dbReference>
<dbReference type="PANTHER" id="PTHR34400:SF4">
    <property type="entry name" value="MEMBRANE PROTEIN"/>
    <property type="match status" value="1"/>
</dbReference>
<organism evidence="2 3">
    <name type="scientific">Tahibacter amnicola</name>
    <dbReference type="NCBI Taxonomy" id="2976241"/>
    <lineage>
        <taxon>Bacteria</taxon>
        <taxon>Pseudomonadati</taxon>
        <taxon>Pseudomonadota</taxon>
        <taxon>Gammaproteobacteria</taxon>
        <taxon>Lysobacterales</taxon>
        <taxon>Rhodanobacteraceae</taxon>
        <taxon>Tahibacter</taxon>
    </lineage>
</organism>
<evidence type="ECO:0000313" key="2">
    <source>
        <dbReference type="EMBL" id="UXI70093.1"/>
    </source>
</evidence>
<evidence type="ECO:0000259" key="1">
    <source>
        <dbReference type="Pfam" id="PF12902"/>
    </source>
</evidence>
<accession>A0ABY6BKZ4</accession>
<dbReference type="InterPro" id="IPR026820">
    <property type="entry name" value="VioB/RebD_dom"/>
</dbReference>
<dbReference type="Proteomes" id="UP001064632">
    <property type="component" value="Chromosome"/>
</dbReference>